<keyword evidence="5" id="KW-1185">Reference proteome</keyword>
<dbReference type="RefSeq" id="WP_004422549.1">
    <property type="nucleotide sequence ID" value="NZ_AJMR01000228.1"/>
</dbReference>
<reference evidence="4 5" key="2">
    <citation type="journal article" date="2017" name="Int. J. Syst. Evol. Microbiol.">
        <title>Pseudomonas furukawaii sp. nov., a polychlorinated biphenyl-degrading bacterium isolated from biphenyl-contaminated soil in Japan.</title>
        <authorList>
            <person name="Kimura N."/>
            <person name="Watanabe T."/>
            <person name="Suenaga H."/>
            <person name="Fujihara H."/>
            <person name="Futagami T."/>
            <person name="Goto M."/>
            <person name="Hanada S."/>
            <person name="Hirose J."/>
        </authorList>
    </citation>
    <scope>NUCLEOTIDE SEQUENCE [LARGE SCALE GENOMIC DNA]</scope>
    <source>
        <strain evidence="5">DSM 10086 / NBRC 110670 / KF707</strain>
    </source>
</reference>
<feature type="domain" description="HTH tetR-type" evidence="3">
    <location>
        <begin position="4"/>
        <end position="64"/>
    </location>
</feature>
<evidence type="ECO:0000259" key="3">
    <source>
        <dbReference type="PROSITE" id="PS50977"/>
    </source>
</evidence>
<dbReference type="Gene3D" id="1.10.357.10">
    <property type="entry name" value="Tetracycline Repressor, domain 2"/>
    <property type="match status" value="1"/>
</dbReference>
<dbReference type="PROSITE" id="PS01081">
    <property type="entry name" value="HTH_TETR_1"/>
    <property type="match status" value="1"/>
</dbReference>
<dbReference type="InterPro" id="IPR001647">
    <property type="entry name" value="HTH_TetR"/>
</dbReference>
<sequence length="201" mass="22719">MGRPSRKDEILQAALACFSEQGVDATTIEMIRDRSGASIGSLYHHFGNKERIIGALYLEGVGQYARLVEDGFSGADSAEACIRLLVACYIDWVVANPEWARFILHSRGRVEASEMGERLREANRLHHGRIDEVLRPHREAGAFRKMPRECFVSIVIGPAQDFSRHWLAGRTRTHLADCRELFMDAAWEAVRARQVRLVSMP</sequence>
<protein>
    <submittedName>
        <fullName evidence="4">Transcriptional regulator</fullName>
    </submittedName>
</protein>
<evidence type="ECO:0000313" key="5">
    <source>
        <dbReference type="Proteomes" id="UP000218554"/>
    </source>
</evidence>
<dbReference type="AlphaFoldDB" id="A0AAD1BXK3"/>
<dbReference type="KEGG" id="pfuw:KF707C_20410"/>
<evidence type="ECO:0000256" key="2">
    <source>
        <dbReference type="PROSITE-ProRule" id="PRU00335"/>
    </source>
</evidence>
<dbReference type="EMBL" id="AP014862">
    <property type="protein sequence ID" value="BAU73729.1"/>
    <property type="molecule type" value="Genomic_DNA"/>
</dbReference>
<dbReference type="Proteomes" id="UP000218554">
    <property type="component" value="Chromosome"/>
</dbReference>
<dbReference type="GO" id="GO:0003700">
    <property type="term" value="F:DNA-binding transcription factor activity"/>
    <property type="evidence" value="ECO:0007669"/>
    <property type="project" value="TreeGrafter"/>
</dbReference>
<keyword evidence="1 2" id="KW-0238">DNA-binding</keyword>
<evidence type="ECO:0000313" key="4">
    <source>
        <dbReference type="EMBL" id="BAU73729.1"/>
    </source>
</evidence>
<gene>
    <name evidence="4" type="ORF">KF707C_20410</name>
</gene>
<feature type="DNA-binding region" description="H-T-H motif" evidence="2">
    <location>
        <begin position="27"/>
        <end position="46"/>
    </location>
</feature>
<name>A0AAD1BXK3_METFU</name>
<dbReference type="PANTHER" id="PTHR30055">
    <property type="entry name" value="HTH-TYPE TRANSCRIPTIONAL REGULATOR RUTR"/>
    <property type="match status" value="1"/>
</dbReference>
<accession>A0AAD1BXK3</accession>
<evidence type="ECO:0000256" key="1">
    <source>
        <dbReference type="ARBA" id="ARBA00023125"/>
    </source>
</evidence>
<organism evidence="4 5">
    <name type="scientific">Metapseudomonas furukawaii</name>
    <name type="common">Pseudomonas furukawaii</name>
    <dbReference type="NCBI Taxonomy" id="1149133"/>
    <lineage>
        <taxon>Bacteria</taxon>
        <taxon>Pseudomonadati</taxon>
        <taxon>Pseudomonadota</taxon>
        <taxon>Gammaproteobacteria</taxon>
        <taxon>Pseudomonadales</taxon>
        <taxon>Pseudomonadaceae</taxon>
        <taxon>Metapseudomonas</taxon>
    </lineage>
</organism>
<dbReference type="PRINTS" id="PR00455">
    <property type="entry name" value="HTHTETR"/>
</dbReference>
<dbReference type="SUPFAM" id="SSF46689">
    <property type="entry name" value="Homeodomain-like"/>
    <property type="match status" value="1"/>
</dbReference>
<dbReference type="PANTHER" id="PTHR30055:SF187">
    <property type="entry name" value="TRANSCRIPTIONAL REGULATORY PROTEIN"/>
    <property type="match status" value="1"/>
</dbReference>
<dbReference type="Pfam" id="PF00440">
    <property type="entry name" value="TetR_N"/>
    <property type="match status" value="1"/>
</dbReference>
<dbReference type="InterPro" id="IPR036271">
    <property type="entry name" value="Tet_transcr_reg_TetR-rel_C_sf"/>
</dbReference>
<dbReference type="InterPro" id="IPR023772">
    <property type="entry name" value="DNA-bd_HTH_TetR-type_CS"/>
</dbReference>
<dbReference type="InterPro" id="IPR009057">
    <property type="entry name" value="Homeodomain-like_sf"/>
</dbReference>
<dbReference type="SUPFAM" id="SSF48498">
    <property type="entry name" value="Tetracyclin repressor-like, C-terminal domain"/>
    <property type="match status" value="1"/>
</dbReference>
<dbReference type="PROSITE" id="PS50977">
    <property type="entry name" value="HTH_TETR_2"/>
    <property type="match status" value="1"/>
</dbReference>
<reference evidence="5" key="1">
    <citation type="submission" date="2015-05" db="EMBL/GenBank/DDBJ databases">
        <title>Draft genome sequencing of a biphenyl-degrading bacterium, Pseudomonas balearica KF707 (=NBRC110670).</title>
        <authorList>
            <person name="Kimura N."/>
            <person name="Hirose J."/>
            <person name="Watanabe T."/>
            <person name="Suenaga H."/>
            <person name="Fujihara H."/>
            <person name="Noguchi M."/>
            <person name="Hashimoto M."/>
            <person name="Shimodaira J."/>
            <person name="Tsuchikane K."/>
            <person name="Hosoyama A."/>
            <person name="Yamazoe A."/>
            <person name="Fujita N."/>
            <person name="Furukawa K."/>
        </authorList>
    </citation>
    <scope>NUCLEOTIDE SEQUENCE [LARGE SCALE GENOMIC DNA]</scope>
    <source>
        <strain evidence="5">DSM 10086 / NBRC 110670 / KF707</strain>
    </source>
</reference>
<dbReference type="GO" id="GO:0000976">
    <property type="term" value="F:transcription cis-regulatory region binding"/>
    <property type="evidence" value="ECO:0007669"/>
    <property type="project" value="TreeGrafter"/>
</dbReference>
<proteinExistence type="predicted"/>
<dbReference type="InterPro" id="IPR050109">
    <property type="entry name" value="HTH-type_TetR-like_transc_reg"/>
</dbReference>